<dbReference type="RefSeq" id="WP_115558552.1">
    <property type="nucleotide sequence ID" value="NZ_CP031376.1"/>
</dbReference>
<keyword evidence="6 9" id="KW-1133">Transmembrane helix</keyword>
<accession>A0A345Z4Y2</accession>
<evidence type="ECO:0000256" key="6">
    <source>
        <dbReference type="ARBA" id="ARBA00022989"/>
    </source>
</evidence>
<feature type="transmembrane region" description="Helical" evidence="9">
    <location>
        <begin position="642"/>
        <end position="665"/>
    </location>
</feature>
<dbReference type="InterPro" id="IPR004501">
    <property type="entry name" value="PTS_EIIC_3"/>
</dbReference>
<dbReference type="KEGG" id="salx:SALLE_v1c09910"/>
<keyword evidence="12" id="KW-1185">Reference proteome</keyword>
<feature type="transmembrane region" description="Helical" evidence="9">
    <location>
        <begin position="540"/>
        <end position="556"/>
    </location>
</feature>
<evidence type="ECO:0000256" key="4">
    <source>
        <dbReference type="ARBA" id="ARBA00022597"/>
    </source>
</evidence>
<sequence>MKDTYDNIKQQYLQDKSNLEKELKIAETNFKTNLDYFKAKLKTEADQVTEKEQKSKLLKNHINEINDYKKTENHQVIAIKNQLKEAKDKYDNDINQVWKNQNQIYIESMKGQYDSKTESKIAKFDSTIESLNKKFGDKIESNNQKVADLRKSETELEVKFLENYQKENDYWEAEIIAIKHFNELTKIKNKIREFKKLNRKFADDLSQKINFINAKKNDYKAKREQKFAAMLNRNKPGNRKWWSNQFLAGVNSGVTKFDQQRHMHAIKTSLIYMMPYTLVAAFWILLNSVILSTSQGGLLHAFGVSETQGLTNFKQIGGLVNNATLGIMGLALSVSIAAVLGDRYKFGKIESGLVGLSAFIIFTPIMTGSLTESGGLDIVGTFVNFAELGSSSMFLAIITGIGGIELYRLFLKPTWLKIKMPKQVPTAVAKSFNVIIPFFLVTFVFASFSFSLLFFAGKNLKEIIEIAVQKPLSSGIESLGGALLIRIIADGLWVFGIHGQNMIGPIVGPVYLQHLTENAALVAQGQDPIWIVTSTFMDSYILPMNNIIIVASLFIFSRRKDHLSIMLVATIPALFNISEPVMFGLPVVLNPILAIPLVLGSQLLTITAYLATSWGFVTPLYVITPWTTPSIIGPYIASGGDIGALFLAMILFGMGIGIYAPFVIVSNVHAKQANPDVVVSRFSSKSKLLFRRAETTRYLNELSEEKKITLKVRERRS</sequence>
<keyword evidence="4" id="KW-0762">Sugar transport</keyword>
<dbReference type="GO" id="GO:1901264">
    <property type="term" value="P:carbohydrate derivative transport"/>
    <property type="evidence" value="ECO:0007669"/>
    <property type="project" value="TreeGrafter"/>
</dbReference>
<feature type="transmembrane region" description="Helical" evidence="9">
    <location>
        <begin position="319"/>
        <end position="340"/>
    </location>
</feature>
<dbReference type="PROSITE" id="PS51105">
    <property type="entry name" value="PTS_EIIC_TYPE_3"/>
    <property type="match status" value="1"/>
</dbReference>
<keyword evidence="7 9" id="KW-0472">Membrane</keyword>
<evidence type="ECO:0000256" key="8">
    <source>
        <dbReference type="SAM" id="Coils"/>
    </source>
</evidence>
<evidence type="ECO:0000256" key="5">
    <source>
        <dbReference type="ARBA" id="ARBA00022692"/>
    </source>
</evidence>
<dbReference type="AlphaFoldDB" id="A0A345Z4Y2"/>
<evidence type="ECO:0000256" key="7">
    <source>
        <dbReference type="ARBA" id="ARBA00023136"/>
    </source>
</evidence>
<keyword evidence="2" id="KW-0813">Transport</keyword>
<feature type="coiled-coil region" evidence="8">
    <location>
        <begin position="2"/>
        <end position="96"/>
    </location>
</feature>
<evidence type="ECO:0000256" key="3">
    <source>
        <dbReference type="ARBA" id="ARBA00022475"/>
    </source>
</evidence>
<feature type="transmembrane region" description="Helical" evidence="9">
    <location>
        <begin position="270"/>
        <end position="290"/>
    </location>
</feature>
<feature type="transmembrane region" description="Helical" evidence="9">
    <location>
        <begin position="352"/>
        <end position="371"/>
    </location>
</feature>
<dbReference type="EMBL" id="CP031376">
    <property type="protein sequence ID" value="AXK51661.1"/>
    <property type="molecule type" value="Genomic_DNA"/>
</dbReference>
<feature type="domain" description="PTS EIIC type-3" evidence="10">
    <location>
        <begin position="246"/>
        <end position="662"/>
    </location>
</feature>
<protein>
    <submittedName>
        <fullName evidence="11">PTS system, cellobiose-specific IIC component</fullName>
    </submittedName>
</protein>
<organism evidence="11 12">
    <name type="scientific">Spiroplasma alleghenense</name>
    <dbReference type="NCBI Taxonomy" id="216931"/>
    <lineage>
        <taxon>Bacteria</taxon>
        <taxon>Bacillati</taxon>
        <taxon>Mycoplasmatota</taxon>
        <taxon>Mollicutes</taxon>
        <taxon>Entomoplasmatales</taxon>
        <taxon>Spiroplasmataceae</taxon>
        <taxon>Spiroplasma</taxon>
    </lineage>
</organism>
<reference evidence="11 12" key="1">
    <citation type="submission" date="2018-07" db="EMBL/GenBank/DDBJ databases">
        <title>Complete genome sequence of Spiroplasma alleghenense PLHS-1 (ATCC 51752).</title>
        <authorList>
            <person name="Chou L."/>
            <person name="Lee T.-Y."/>
            <person name="Tsai Y.-M."/>
            <person name="Kuo C.-H."/>
        </authorList>
    </citation>
    <scope>NUCLEOTIDE SEQUENCE [LARGE SCALE GENOMIC DNA]</scope>
    <source>
        <strain evidence="11 12">PLHS-1</strain>
    </source>
</reference>
<dbReference type="GO" id="GO:0008982">
    <property type="term" value="F:protein-N(PI)-phosphohistidine-sugar phosphotransferase activity"/>
    <property type="evidence" value="ECO:0007669"/>
    <property type="project" value="InterPro"/>
</dbReference>
<feature type="transmembrane region" description="Helical" evidence="9">
    <location>
        <begin position="591"/>
        <end position="611"/>
    </location>
</feature>
<feature type="transmembrane region" description="Helical" evidence="9">
    <location>
        <begin position="618"/>
        <end position="636"/>
    </location>
</feature>
<dbReference type="PANTHER" id="PTHR33989:SF10">
    <property type="entry name" value="PERMEASE IIC COMPONENT"/>
    <property type="match status" value="1"/>
</dbReference>
<name>A0A345Z4Y2_9MOLU</name>
<dbReference type="OrthoDB" id="1550290at2"/>
<dbReference type="InterPro" id="IPR003352">
    <property type="entry name" value="PTS_EIIC"/>
</dbReference>
<gene>
    <name evidence="11" type="primary">celB</name>
    <name evidence="11" type="ORF">SALLE_v1c09910</name>
</gene>
<evidence type="ECO:0000313" key="12">
    <source>
        <dbReference type="Proteomes" id="UP000254792"/>
    </source>
</evidence>
<dbReference type="GO" id="GO:0009401">
    <property type="term" value="P:phosphoenolpyruvate-dependent sugar phosphotransferase system"/>
    <property type="evidence" value="ECO:0007669"/>
    <property type="project" value="InterPro"/>
</dbReference>
<evidence type="ECO:0000256" key="1">
    <source>
        <dbReference type="ARBA" id="ARBA00004651"/>
    </source>
</evidence>
<keyword evidence="3" id="KW-1003">Cell membrane</keyword>
<keyword evidence="8" id="KW-0175">Coiled coil</keyword>
<feature type="transmembrane region" description="Helical" evidence="9">
    <location>
        <begin position="563"/>
        <end position="585"/>
    </location>
</feature>
<keyword evidence="5 9" id="KW-0812">Transmembrane</keyword>
<feature type="transmembrane region" description="Helical" evidence="9">
    <location>
        <begin position="432"/>
        <end position="455"/>
    </location>
</feature>
<evidence type="ECO:0000259" key="10">
    <source>
        <dbReference type="PROSITE" id="PS51105"/>
    </source>
</evidence>
<dbReference type="NCBIfam" id="TIGR00410">
    <property type="entry name" value="lacE"/>
    <property type="match status" value="1"/>
</dbReference>
<dbReference type="GO" id="GO:0005886">
    <property type="term" value="C:plasma membrane"/>
    <property type="evidence" value="ECO:0007669"/>
    <property type="project" value="UniProtKB-SubCell"/>
</dbReference>
<dbReference type="PANTHER" id="PTHR33989">
    <property type="match status" value="1"/>
</dbReference>
<evidence type="ECO:0000256" key="9">
    <source>
        <dbReference type="SAM" id="Phobius"/>
    </source>
</evidence>
<dbReference type="InterPro" id="IPR051088">
    <property type="entry name" value="PTS_Sugar-EIIC/EIIB"/>
</dbReference>
<feature type="transmembrane region" description="Helical" evidence="9">
    <location>
        <begin position="391"/>
        <end position="411"/>
    </location>
</feature>
<proteinExistence type="predicted"/>
<comment type="subcellular location">
    <subcellularLocation>
        <location evidence="1">Cell membrane</location>
        <topology evidence="1">Multi-pass membrane protein</topology>
    </subcellularLocation>
</comment>
<dbReference type="Pfam" id="PF02378">
    <property type="entry name" value="PTS_EIIC"/>
    <property type="match status" value="1"/>
</dbReference>
<evidence type="ECO:0000256" key="2">
    <source>
        <dbReference type="ARBA" id="ARBA00022448"/>
    </source>
</evidence>
<dbReference type="Proteomes" id="UP000254792">
    <property type="component" value="Chromosome"/>
</dbReference>
<evidence type="ECO:0000313" key="11">
    <source>
        <dbReference type="EMBL" id="AXK51661.1"/>
    </source>
</evidence>